<dbReference type="AlphaFoldDB" id="A0A2N9IWK4"/>
<dbReference type="EMBL" id="OIVN01006265">
    <property type="protein sequence ID" value="SPD29252.1"/>
    <property type="molecule type" value="Genomic_DNA"/>
</dbReference>
<sequence length="59" mass="5823">MGSVDGCGFVGVVASGGSGCCGFAGAVARGGSSIFWVVDRRLWVVICVVCEFSGGYGGL</sequence>
<reference evidence="1" key="1">
    <citation type="submission" date="2018-02" db="EMBL/GenBank/DDBJ databases">
        <authorList>
            <person name="Cohen D.B."/>
            <person name="Kent A.D."/>
        </authorList>
    </citation>
    <scope>NUCLEOTIDE SEQUENCE</scope>
</reference>
<accession>A0A2N9IWK4</accession>
<gene>
    <name evidence="1" type="ORF">FSB_LOCUS57134</name>
</gene>
<name>A0A2N9IWK4_FAGSY</name>
<evidence type="ECO:0000313" key="1">
    <source>
        <dbReference type="EMBL" id="SPD29252.1"/>
    </source>
</evidence>
<proteinExistence type="predicted"/>
<organism evidence="1">
    <name type="scientific">Fagus sylvatica</name>
    <name type="common">Beechnut</name>
    <dbReference type="NCBI Taxonomy" id="28930"/>
    <lineage>
        <taxon>Eukaryota</taxon>
        <taxon>Viridiplantae</taxon>
        <taxon>Streptophyta</taxon>
        <taxon>Embryophyta</taxon>
        <taxon>Tracheophyta</taxon>
        <taxon>Spermatophyta</taxon>
        <taxon>Magnoliopsida</taxon>
        <taxon>eudicotyledons</taxon>
        <taxon>Gunneridae</taxon>
        <taxon>Pentapetalae</taxon>
        <taxon>rosids</taxon>
        <taxon>fabids</taxon>
        <taxon>Fagales</taxon>
        <taxon>Fagaceae</taxon>
        <taxon>Fagus</taxon>
    </lineage>
</organism>
<protein>
    <submittedName>
        <fullName evidence="1">Uncharacterized protein</fullName>
    </submittedName>
</protein>